<proteinExistence type="predicted"/>
<comment type="caution">
    <text evidence="2">The sequence shown here is derived from an EMBL/GenBank/DDBJ whole genome shotgun (WGS) entry which is preliminary data.</text>
</comment>
<keyword evidence="3" id="KW-1185">Reference proteome</keyword>
<organism evidence="2 3">
    <name type="scientific">Halomonas pelophila</name>
    <dbReference type="NCBI Taxonomy" id="3151122"/>
    <lineage>
        <taxon>Bacteria</taxon>
        <taxon>Pseudomonadati</taxon>
        <taxon>Pseudomonadota</taxon>
        <taxon>Gammaproteobacteria</taxon>
        <taxon>Oceanospirillales</taxon>
        <taxon>Halomonadaceae</taxon>
        <taxon>Halomonas</taxon>
    </lineage>
</organism>
<dbReference type="RefSeq" id="WP_349758950.1">
    <property type="nucleotide sequence ID" value="NZ_JBEGCI010000010.1"/>
</dbReference>
<evidence type="ECO:0000313" key="2">
    <source>
        <dbReference type="EMBL" id="MEQ6889418.1"/>
    </source>
</evidence>
<dbReference type="Proteomes" id="UP001472978">
    <property type="component" value="Unassembled WGS sequence"/>
</dbReference>
<feature type="region of interest" description="Disordered" evidence="1">
    <location>
        <begin position="64"/>
        <end position="103"/>
    </location>
</feature>
<evidence type="ECO:0008006" key="4">
    <source>
        <dbReference type="Google" id="ProtNLM"/>
    </source>
</evidence>
<evidence type="ECO:0000313" key="3">
    <source>
        <dbReference type="Proteomes" id="UP001472978"/>
    </source>
</evidence>
<accession>A0ABV1N6T2</accession>
<sequence>MNSSRAAGGVMLLAGALLLAGCSYTPPRILSEPLIEIDGDHGGYHRRHERRYYHDGDRHDYRYHEGHDHDRHHYHDGRRDRDRHHHRQRSRFCPPGLAMQGRC</sequence>
<gene>
    <name evidence="2" type="ORF">ABE957_12110</name>
</gene>
<protein>
    <recommendedName>
        <fullName evidence="4">Lipoprotein</fullName>
    </recommendedName>
</protein>
<dbReference type="PROSITE" id="PS51257">
    <property type="entry name" value="PROKAR_LIPOPROTEIN"/>
    <property type="match status" value="1"/>
</dbReference>
<feature type="compositionally biased region" description="Basic and acidic residues" evidence="1">
    <location>
        <begin position="64"/>
        <end position="80"/>
    </location>
</feature>
<feature type="compositionally biased region" description="Basic residues" evidence="1">
    <location>
        <begin position="81"/>
        <end position="90"/>
    </location>
</feature>
<reference evidence="2 3" key="1">
    <citation type="submission" date="2024-05" db="EMBL/GenBank/DDBJ databases">
        <title>Halomonas sp. CS7 16S ribosomal RNA gene Genome sequencing and assembly.</title>
        <authorList>
            <person name="Yook S."/>
        </authorList>
    </citation>
    <scope>NUCLEOTIDE SEQUENCE [LARGE SCALE GENOMIC DNA]</scope>
    <source>
        <strain evidence="2 3">CS7</strain>
    </source>
</reference>
<dbReference type="EMBL" id="JBEGCI010000010">
    <property type="protein sequence ID" value="MEQ6889418.1"/>
    <property type="molecule type" value="Genomic_DNA"/>
</dbReference>
<name>A0ABV1N6T2_9GAMM</name>
<evidence type="ECO:0000256" key="1">
    <source>
        <dbReference type="SAM" id="MobiDB-lite"/>
    </source>
</evidence>